<feature type="active site" description="Charge relay system" evidence="8">
    <location>
        <position position="317"/>
    </location>
</feature>
<dbReference type="GO" id="GO:0008240">
    <property type="term" value="F:tripeptidyl-peptidase activity"/>
    <property type="evidence" value="ECO:0007669"/>
    <property type="project" value="TreeGrafter"/>
</dbReference>
<dbReference type="OrthoDB" id="409122at2759"/>
<keyword evidence="2 8" id="KW-0645">Protease</keyword>
<dbReference type="PANTHER" id="PTHR14218:SF19">
    <property type="entry name" value="SERINE PROTEASE AORO, PUTATIVE (AFU_ORTHOLOGUE AFUA_6G10250)-RELATED"/>
    <property type="match status" value="1"/>
</dbReference>
<dbReference type="PANTHER" id="PTHR14218">
    <property type="entry name" value="PROTEASE S8 TRIPEPTIDYL PEPTIDASE I CLN2"/>
    <property type="match status" value="1"/>
</dbReference>
<dbReference type="InterPro" id="IPR050819">
    <property type="entry name" value="Tripeptidyl-peptidase_I"/>
</dbReference>
<feature type="binding site" evidence="8">
    <location>
        <position position="665"/>
    </location>
    <ligand>
        <name>Ca(2+)</name>
        <dbReference type="ChEBI" id="CHEBI:29108"/>
    </ligand>
</feature>
<dbReference type="GO" id="GO:0004252">
    <property type="term" value="F:serine-type endopeptidase activity"/>
    <property type="evidence" value="ECO:0007669"/>
    <property type="project" value="UniProtKB-UniRule"/>
</dbReference>
<keyword evidence="5 8" id="KW-0720">Serine protease</keyword>
<dbReference type="PROSITE" id="PS51695">
    <property type="entry name" value="SEDOLISIN"/>
    <property type="match status" value="1"/>
</dbReference>
<gene>
    <name evidence="11" type="ORF">BD289DRAFT_486483</name>
</gene>
<evidence type="ECO:0000259" key="10">
    <source>
        <dbReference type="PROSITE" id="PS51695"/>
    </source>
</evidence>
<keyword evidence="7" id="KW-0865">Zymogen</keyword>
<comment type="cofactor">
    <cofactor evidence="8">
        <name>Ca(2+)</name>
        <dbReference type="ChEBI" id="CHEBI:29108"/>
    </cofactor>
    <text evidence="8">Binds 1 Ca(2+) ion per subunit.</text>
</comment>
<keyword evidence="9" id="KW-0732">Signal</keyword>
<dbReference type="GO" id="GO:0046872">
    <property type="term" value="F:metal ion binding"/>
    <property type="evidence" value="ECO:0007669"/>
    <property type="project" value="UniProtKB-UniRule"/>
</dbReference>
<evidence type="ECO:0000256" key="3">
    <source>
        <dbReference type="ARBA" id="ARBA00022723"/>
    </source>
</evidence>
<dbReference type="Gene3D" id="3.40.50.200">
    <property type="entry name" value="Peptidase S8/S53 domain"/>
    <property type="match status" value="1"/>
</dbReference>
<evidence type="ECO:0000313" key="12">
    <source>
        <dbReference type="Proteomes" id="UP000241462"/>
    </source>
</evidence>
<dbReference type="InParanoid" id="A0A2T2ZV22"/>
<organism evidence="11 12">
    <name type="scientific">Coniella lustricola</name>
    <dbReference type="NCBI Taxonomy" id="2025994"/>
    <lineage>
        <taxon>Eukaryota</taxon>
        <taxon>Fungi</taxon>
        <taxon>Dikarya</taxon>
        <taxon>Ascomycota</taxon>
        <taxon>Pezizomycotina</taxon>
        <taxon>Sordariomycetes</taxon>
        <taxon>Sordariomycetidae</taxon>
        <taxon>Diaporthales</taxon>
        <taxon>Schizoparmaceae</taxon>
        <taxon>Coniella</taxon>
    </lineage>
</organism>
<proteinExistence type="predicted"/>
<feature type="binding site" evidence="8">
    <location>
        <position position="647"/>
    </location>
    <ligand>
        <name>Ca(2+)</name>
        <dbReference type="ChEBI" id="CHEBI:29108"/>
    </ligand>
</feature>
<feature type="active site" description="Charge relay system" evidence="8">
    <location>
        <position position="321"/>
    </location>
</feature>
<dbReference type="CDD" id="cd11377">
    <property type="entry name" value="Pro-peptidase_S53"/>
    <property type="match status" value="1"/>
</dbReference>
<dbReference type="Pfam" id="PF09286">
    <property type="entry name" value="Pro-kuma_activ"/>
    <property type="match status" value="1"/>
</dbReference>
<name>A0A2T2ZV22_9PEZI</name>
<dbReference type="AlphaFoldDB" id="A0A2T2ZV22"/>
<dbReference type="Proteomes" id="UP000241462">
    <property type="component" value="Unassembled WGS sequence"/>
</dbReference>
<dbReference type="GO" id="GO:0005576">
    <property type="term" value="C:extracellular region"/>
    <property type="evidence" value="ECO:0007669"/>
    <property type="project" value="UniProtKB-SubCell"/>
</dbReference>
<feature type="domain" description="Peptidase S53" evidence="10">
    <location>
        <begin position="237"/>
        <end position="687"/>
    </location>
</feature>
<keyword evidence="6 8" id="KW-0106">Calcium</keyword>
<feature type="binding site" evidence="8">
    <location>
        <position position="667"/>
    </location>
    <ligand>
        <name>Ca(2+)</name>
        <dbReference type="ChEBI" id="CHEBI:29108"/>
    </ligand>
</feature>
<evidence type="ECO:0000256" key="4">
    <source>
        <dbReference type="ARBA" id="ARBA00022801"/>
    </source>
</evidence>
<evidence type="ECO:0000256" key="1">
    <source>
        <dbReference type="ARBA" id="ARBA00004239"/>
    </source>
</evidence>
<dbReference type="SUPFAM" id="SSF54897">
    <property type="entry name" value="Protease propeptides/inhibitors"/>
    <property type="match status" value="1"/>
</dbReference>
<feature type="binding site" evidence="8">
    <location>
        <position position="646"/>
    </location>
    <ligand>
        <name>Ca(2+)</name>
        <dbReference type="ChEBI" id="CHEBI:29108"/>
    </ligand>
</feature>
<keyword evidence="3 8" id="KW-0479">Metal-binding</keyword>
<feature type="signal peptide" evidence="9">
    <location>
        <begin position="1"/>
        <end position="27"/>
    </location>
</feature>
<feature type="active site" description="Charge relay system" evidence="8">
    <location>
        <position position="605"/>
    </location>
</feature>
<dbReference type="InterPro" id="IPR015366">
    <property type="entry name" value="S53_propep"/>
</dbReference>
<evidence type="ECO:0000256" key="9">
    <source>
        <dbReference type="SAM" id="SignalP"/>
    </source>
</evidence>
<sequence length="688" mass="74679">MRCPCLHALALWGGFPVLFITVAGTVSAPDTHTIHERRGLSSSSQSSLSSRWTKRSRVDGTSILPVRIGLTQSNLEAAQDQLLRISDPASPDYGKHWTSEQVIEFFQPSTEAIDAVTHWLVDEGIEKVTHSDNKAWLAFDAPACLVEALLHTEYYEHFDTVSGVAMPACDEYHVPKHIQHHIDYITPGVKLMAPMDMEARGHMKYKSRVKRIDRPSMAAATAAPVSANNSLTTCGAGMTPACIAAIYSIPPGDKSDASNSLGIFETDLQFWDQAALNDFFARYSPQVPQDTHPTDYLIDGGVAKTSNVSLALIDGPEAVLDIEVAYPLVWPQQIKIYDADDIRIQSWYNDTWSWGFNTFLDAIDGSYCTYTAYNETGDLVGLDPTYPDPLPGGYNGTLQCGVFEPTNVISISYGGTEAAFPIAYQKRQCNEYLKLGLQGVTFVFGSGDNGVAERVSFTESDATCIGPEGLIFNPSWPSTCPYVTSVGATYIPTGQTIYDPEWAAVFANEPEETSGGGFSNVFGAPEYQRNATDRFFATHSPDYPYYSSLVPEENNPALPNVTALAGSTGGRYNRIGRGYPDVSALGNNITIGIGKGEFLNVAGTSASTPIFASIINRINEERLAVGKTAVGFVNPTLYAHPQMFNDITKGNNTGCDGGGFNAVQGWDPVTGLGTPKYPRMLDVFLNLP</sequence>
<reference evidence="11 12" key="1">
    <citation type="journal article" date="2018" name="Mycol. Prog.">
        <title>Coniella lustricola, a new species from submerged detritus.</title>
        <authorList>
            <person name="Raudabaugh D.B."/>
            <person name="Iturriaga T."/>
            <person name="Carver A."/>
            <person name="Mondo S."/>
            <person name="Pangilinan J."/>
            <person name="Lipzen A."/>
            <person name="He G."/>
            <person name="Amirebrahimi M."/>
            <person name="Grigoriev I.V."/>
            <person name="Miller A.N."/>
        </authorList>
    </citation>
    <scope>NUCLEOTIDE SEQUENCE [LARGE SCALE GENOMIC DNA]</scope>
    <source>
        <strain evidence="11 12">B22-T-1</strain>
    </source>
</reference>
<evidence type="ECO:0000256" key="5">
    <source>
        <dbReference type="ARBA" id="ARBA00022825"/>
    </source>
</evidence>
<keyword evidence="12" id="KW-1185">Reference proteome</keyword>
<feature type="chain" id="PRO_5015505063" evidence="9">
    <location>
        <begin position="28"/>
        <end position="688"/>
    </location>
</feature>
<dbReference type="SUPFAM" id="SSF52743">
    <property type="entry name" value="Subtilisin-like"/>
    <property type="match status" value="1"/>
</dbReference>
<dbReference type="SMART" id="SM00944">
    <property type="entry name" value="Pro-kuma_activ"/>
    <property type="match status" value="1"/>
</dbReference>
<dbReference type="GO" id="GO:0006508">
    <property type="term" value="P:proteolysis"/>
    <property type="evidence" value="ECO:0007669"/>
    <property type="project" value="UniProtKB-KW"/>
</dbReference>
<accession>A0A2T2ZV22</accession>
<dbReference type="InterPro" id="IPR036852">
    <property type="entry name" value="Peptidase_S8/S53_dom_sf"/>
</dbReference>
<evidence type="ECO:0000256" key="8">
    <source>
        <dbReference type="PROSITE-ProRule" id="PRU01032"/>
    </source>
</evidence>
<dbReference type="InterPro" id="IPR030400">
    <property type="entry name" value="Sedolisin_dom"/>
</dbReference>
<dbReference type="CDD" id="cd04056">
    <property type="entry name" value="Peptidases_S53"/>
    <property type="match status" value="1"/>
</dbReference>
<evidence type="ECO:0000256" key="7">
    <source>
        <dbReference type="ARBA" id="ARBA00023145"/>
    </source>
</evidence>
<dbReference type="STRING" id="2025994.A0A2T2ZV22"/>
<keyword evidence="4 8" id="KW-0378">Hydrolase</keyword>
<evidence type="ECO:0000256" key="2">
    <source>
        <dbReference type="ARBA" id="ARBA00022670"/>
    </source>
</evidence>
<dbReference type="EMBL" id="KZ678655">
    <property type="protein sequence ID" value="PSR77407.1"/>
    <property type="molecule type" value="Genomic_DNA"/>
</dbReference>
<evidence type="ECO:0000313" key="11">
    <source>
        <dbReference type="EMBL" id="PSR77407.1"/>
    </source>
</evidence>
<comment type="subcellular location">
    <subcellularLocation>
        <location evidence="1">Secreted</location>
        <location evidence="1">Extracellular space</location>
    </subcellularLocation>
</comment>
<protein>
    <submittedName>
        <fullName evidence="11">Putative protease S8 tripeptidyl peptidase I</fullName>
    </submittedName>
</protein>
<evidence type="ECO:0000256" key="6">
    <source>
        <dbReference type="ARBA" id="ARBA00022837"/>
    </source>
</evidence>